<name>A0A1T4K7S5_9FIRM</name>
<dbReference type="RefSeq" id="WP_159443684.1">
    <property type="nucleotide sequence ID" value="NZ_FUWY01000001.1"/>
</dbReference>
<dbReference type="AlphaFoldDB" id="A0A1T4K7S5"/>
<dbReference type="SUPFAM" id="SSF53271">
    <property type="entry name" value="PRTase-like"/>
    <property type="match status" value="1"/>
</dbReference>
<dbReference type="Gene3D" id="3.40.50.2020">
    <property type="match status" value="1"/>
</dbReference>
<dbReference type="Proteomes" id="UP000243297">
    <property type="component" value="Unassembled WGS sequence"/>
</dbReference>
<protein>
    <submittedName>
        <fullName evidence="3">Competence protein ComFC</fullName>
    </submittedName>
</protein>
<dbReference type="OrthoDB" id="9779910at2"/>
<feature type="domain" description="Phosphoribosyltransferase" evidence="2">
    <location>
        <begin position="153"/>
        <end position="196"/>
    </location>
</feature>
<proteinExistence type="inferred from homology"/>
<evidence type="ECO:0000313" key="3">
    <source>
        <dbReference type="EMBL" id="SJZ38363.1"/>
    </source>
</evidence>
<dbReference type="CDD" id="cd06223">
    <property type="entry name" value="PRTases_typeI"/>
    <property type="match status" value="1"/>
</dbReference>
<dbReference type="InterPro" id="IPR000836">
    <property type="entry name" value="PRTase_dom"/>
</dbReference>
<evidence type="ECO:0000256" key="1">
    <source>
        <dbReference type="ARBA" id="ARBA00008007"/>
    </source>
</evidence>
<dbReference type="PANTHER" id="PTHR47505">
    <property type="entry name" value="DNA UTILIZATION PROTEIN YHGH"/>
    <property type="match status" value="1"/>
</dbReference>
<organism evidence="3 4">
    <name type="scientific">Anaerorhabdus furcosa</name>
    <dbReference type="NCBI Taxonomy" id="118967"/>
    <lineage>
        <taxon>Bacteria</taxon>
        <taxon>Bacillati</taxon>
        <taxon>Bacillota</taxon>
        <taxon>Erysipelotrichia</taxon>
        <taxon>Erysipelotrichales</taxon>
        <taxon>Erysipelotrichaceae</taxon>
        <taxon>Anaerorhabdus</taxon>
    </lineage>
</organism>
<keyword evidence="4" id="KW-1185">Reference proteome</keyword>
<dbReference type="PANTHER" id="PTHR47505:SF1">
    <property type="entry name" value="DNA UTILIZATION PROTEIN YHGH"/>
    <property type="match status" value="1"/>
</dbReference>
<dbReference type="Pfam" id="PF00156">
    <property type="entry name" value="Pribosyltran"/>
    <property type="match status" value="1"/>
</dbReference>
<dbReference type="STRING" id="118967.SAMN02745191_0372"/>
<dbReference type="InterPro" id="IPR029057">
    <property type="entry name" value="PRTase-like"/>
</dbReference>
<sequence>MEECKYCFKSIENGSTVLDLLANHDVICPVCRRSLTTSKKKFYIQKIKVNYVYVYDDFFSSLLVQYKECMDEALADVFLYTKRWWFSLRYQGYTLVPMPSSNEKVKERGFHHVARMFENTGLQQCDCLEKISSQKQAFLNKKDREKMKFNIKCKENMTIPKKILLVDDVCTTGNTIKGALHALSVYNCKIKIFVVAIHPLNLK</sequence>
<dbReference type="InterPro" id="IPR051910">
    <property type="entry name" value="ComF/GntX_DNA_util-trans"/>
</dbReference>
<reference evidence="4" key="1">
    <citation type="submission" date="2017-02" db="EMBL/GenBank/DDBJ databases">
        <authorList>
            <person name="Varghese N."/>
            <person name="Submissions S."/>
        </authorList>
    </citation>
    <scope>NUCLEOTIDE SEQUENCE [LARGE SCALE GENOMIC DNA]</scope>
    <source>
        <strain evidence="4">ATCC 25662</strain>
    </source>
</reference>
<dbReference type="EMBL" id="FUWY01000001">
    <property type="protein sequence ID" value="SJZ38363.1"/>
    <property type="molecule type" value="Genomic_DNA"/>
</dbReference>
<evidence type="ECO:0000313" key="4">
    <source>
        <dbReference type="Proteomes" id="UP000243297"/>
    </source>
</evidence>
<comment type="similarity">
    <text evidence="1">Belongs to the ComF/GntX family.</text>
</comment>
<gene>
    <name evidence="3" type="ORF">SAMN02745191_0372</name>
</gene>
<accession>A0A1T4K7S5</accession>
<evidence type="ECO:0000259" key="2">
    <source>
        <dbReference type="Pfam" id="PF00156"/>
    </source>
</evidence>